<gene>
    <name evidence="3" type="ORF">FDB51_07955</name>
</gene>
<dbReference type="RefSeq" id="WP_053342101.1">
    <property type="nucleotide sequence ID" value="NZ_LFPD01000034.1"/>
</dbReference>
<proteinExistence type="predicted"/>
<protein>
    <recommendedName>
        <fullName evidence="5">KilA-N DNA-binding domain-containing protein</fullName>
    </recommendedName>
</protein>
<dbReference type="Pfam" id="PF10552">
    <property type="entry name" value="ORF6C"/>
    <property type="match status" value="1"/>
</dbReference>
<feature type="domain" description="KilA-N DNA-binding" evidence="1">
    <location>
        <begin position="28"/>
        <end position="106"/>
    </location>
</feature>
<dbReference type="OrthoDB" id="9812611at2"/>
<dbReference type="Pfam" id="PF10543">
    <property type="entry name" value="ORF6N"/>
    <property type="match status" value="1"/>
</dbReference>
<dbReference type="InterPro" id="IPR018873">
    <property type="entry name" value="KilA-N_DNA-bd_domain"/>
</dbReference>
<comment type="caution">
    <text evidence="3">The sequence shown here is derived from an EMBL/GenBank/DDBJ whole genome shotgun (WGS) entry which is preliminary data.</text>
</comment>
<evidence type="ECO:0000259" key="1">
    <source>
        <dbReference type="Pfam" id="PF10543"/>
    </source>
</evidence>
<sequence length="254" mass="29539">MNNLMIKGLITVEGMTFHDIEGGFGESKKAMLAKEIAEIHRREVKKVNELINNNRKRFKDNVDIIDLKTGLSKRLVLEMGLTNAQYGNANNIYLLSERGYSKLLKILEDDLAWEQYEKLVDGYFNMRSEIPKMSKELQAIFMIDGKQQKLENEVKDLKDNMPLFNIDCEELQKAVKKKAVKCLGGYNRKAYYDKSLRARVFGDIQREIKRQFEVNSYKAIKRSQLEIAKEIVDKYEVPFVLKDEITLVNNQIAM</sequence>
<evidence type="ECO:0008006" key="5">
    <source>
        <dbReference type="Google" id="ProtNLM"/>
    </source>
</evidence>
<organism evidence="3 4">
    <name type="scientific">Clostridium botulinum</name>
    <dbReference type="NCBI Taxonomy" id="1491"/>
    <lineage>
        <taxon>Bacteria</taxon>
        <taxon>Bacillati</taxon>
        <taxon>Bacillota</taxon>
        <taxon>Clostridia</taxon>
        <taxon>Eubacteriales</taxon>
        <taxon>Clostridiaceae</taxon>
        <taxon>Clostridium</taxon>
    </lineage>
</organism>
<evidence type="ECO:0000313" key="4">
    <source>
        <dbReference type="Proteomes" id="UP000473681"/>
    </source>
</evidence>
<reference evidence="3 4" key="1">
    <citation type="submission" date="2019-04" db="EMBL/GenBank/DDBJ databases">
        <title>Genome sequencing of Clostridium botulinum Groups I-IV and Clostridium butyricum.</title>
        <authorList>
            <person name="Brunt J."/>
            <person name="Van Vliet A.H.M."/>
            <person name="Stringer S.C."/>
            <person name="Carter A.T."/>
            <person name="Peck M.W."/>
        </authorList>
    </citation>
    <scope>NUCLEOTIDE SEQUENCE [LARGE SCALE GENOMIC DNA]</scope>
    <source>
        <strain evidence="3 4">CB-K-33E</strain>
    </source>
</reference>
<dbReference type="EMBL" id="SWVK01000009">
    <property type="protein sequence ID" value="NFN35063.1"/>
    <property type="molecule type" value="Genomic_DNA"/>
</dbReference>
<evidence type="ECO:0000313" key="3">
    <source>
        <dbReference type="EMBL" id="NFN35063.1"/>
    </source>
</evidence>
<feature type="domain" description="ORF6C" evidence="2">
    <location>
        <begin position="136"/>
        <end position="245"/>
    </location>
</feature>
<accession>A0A846K0S9</accession>
<dbReference type="Proteomes" id="UP000473681">
    <property type="component" value="Unassembled WGS sequence"/>
</dbReference>
<dbReference type="InterPro" id="IPR018878">
    <property type="entry name" value="ORF6C_dom"/>
</dbReference>
<dbReference type="AlphaFoldDB" id="A0A846K0S9"/>
<evidence type="ECO:0000259" key="2">
    <source>
        <dbReference type="Pfam" id="PF10552"/>
    </source>
</evidence>
<name>A0A846K0S9_CLOBO</name>